<comment type="caution">
    <text evidence="5">The sequence shown here is derived from an EMBL/GenBank/DDBJ whole genome shotgun (WGS) entry which is preliminary data.</text>
</comment>
<dbReference type="PANTHER" id="PTHR46796">
    <property type="entry name" value="HTH-TYPE TRANSCRIPTIONAL ACTIVATOR RHAS-RELATED"/>
    <property type="match status" value="1"/>
</dbReference>
<dbReference type="SUPFAM" id="SSF46689">
    <property type="entry name" value="Homeodomain-like"/>
    <property type="match status" value="2"/>
</dbReference>
<dbReference type="Pfam" id="PF12833">
    <property type="entry name" value="HTH_18"/>
    <property type="match status" value="1"/>
</dbReference>
<evidence type="ECO:0000256" key="3">
    <source>
        <dbReference type="ARBA" id="ARBA00023163"/>
    </source>
</evidence>
<dbReference type="Pfam" id="PF14525">
    <property type="entry name" value="AraC_binding_2"/>
    <property type="match status" value="1"/>
</dbReference>
<dbReference type="InterPro" id="IPR050204">
    <property type="entry name" value="AraC_XylS_family_regulators"/>
</dbReference>
<dbReference type="AlphaFoldDB" id="A0A4R1XWY8"/>
<sequence>MINSLSQQMELQHHSHQADFAQDLMSTICGEHHLETLSRDRLDFHYEGMRLPNKNIAIGTICYGANVAINISNLKAYSISLPLQGKQSLGLSGEKYWSDENKGLIVSNSALQDLNIDRHCKKIQVVIPEQSLQMVLAELIQRPVDAPIIFDPEMPIDSDQMVGAWWKNIQSFMLLKSQYSSFAALPMLSADYENFVIKALLLSQENNYSSLLREQSQQQTPEYIKNVKLFIMQHAHEEICVEDLQRIAGVSKSKLYEEFQQYCGTSPMSFLRKYRLQQINKVLSNNTQKISISKLAFDWGFNHLSRFSQEYREEFGEKPSETKRKQLRQI</sequence>
<evidence type="ECO:0000256" key="2">
    <source>
        <dbReference type="ARBA" id="ARBA00023125"/>
    </source>
</evidence>
<evidence type="ECO:0000259" key="4">
    <source>
        <dbReference type="PROSITE" id="PS01124"/>
    </source>
</evidence>
<keyword evidence="6" id="KW-1185">Reference proteome</keyword>
<dbReference type="Gene3D" id="1.10.10.60">
    <property type="entry name" value="Homeodomain-like"/>
    <property type="match status" value="1"/>
</dbReference>
<dbReference type="PANTHER" id="PTHR46796:SF12">
    <property type="entry name" value="HTH-TYPE DNA-BINDING TRANSCRIPTIONAL ACTIVATOR EUTR"/>
    <property type="match status" value="1"/>
</dbReference>
<evidence type="ECO:0000313" key="6">
    <source>
        <dbReference type="Proteomes" id="UP000294963"/>
    </source>
</evidence>
<dbReference type="PROSITE" id="PS01124">
    <property type="entry name" value="HTH_ARAC_FAMILY_2"/>
    <property type="match status" value="1"/>
</dbReference>
<dbReference type="SMART" id="SM00342">
    <property type="entry name" value="HTH_ARAC"/>
    <property type="match status" value="1"/>
</dbReference>
<keyword evidence="2 5" id="KW-0238">DNA-binding</keyword>
<proteinExistence type="predicted"/>
<dbReference type="InterPro" id="IPR009057">
    <property type="entry name" value="Homeodomain-like_sf"/>
</dbReference>
<dbReference type="EMBL" id="SLVJ01000010">
    <property type="protein sequence ID" value="TCM67080.1"/>
    <property type="molecule type" value="Genomic_DNA"/>
</dbReference>
<dbReference type="GO" id="GO:0043565">
    <property type="term" value="F:sequence-specific DNA binding"/>
    <property type="evidence" value="ECO:0007669"/>
    <property type="project" value="InterPro"/>
</dbReference>
<protein>
    <submittedName>
        <fullName evidence="5">AraC-like DNA-binding protein</fullName>
    </submittedName>
</protein>
<accession>A0A4R1XWY8</accession>
<gene>
    <name evidence="5" type="ORF">EC844_110121</name>
</gene>
<feature type="domain" description="HTH araC/xylS-type" evidence="4">
    <location>
        <begin position="225"/>
        <end position="325"/>
    </location>
</feature>
<reference evidence="5 6" key="1">
    <citation type="submission" date="2019-03" db="EMBL/GenBank/DDBJ databases">
        <title>Genomic analyses of the natural microbiome of Caenorhabditis elegans.</title>
        <authorList>
            <person name="Samuel B."/>
        </authorList>
    </citation>
    <scope>NUCLEOTIDE SEQUENCE [LARGE SCALE GENOMIC DNA]</scope>
    <source>
        <strain evidence="5 6">JUb89</strain>
    </source>
</reference>
<organism evidence="5 6">
    <name type="scientific">Acinetobacter calcoaceticus</name>
    <dbReference type="NCBI Taxonomy" id="471"/>
    <lineage>
        <taxon>Bacteria</taxon>
        <taxon>Pseudomonadati</taxon>
        <taxon>Pseudomonadota</taxon>
        <taxon>Gammaproteobacteria</taxon>
        <taxon>Moraxellales</taxon>
        <taxon>Moraxellaceae</taxon>
        <taxon>Acinetobacter</taxon>
        <taxon>Acinetobacter calcoaceticus/baumannii complex</taxon>
    </lineage>
</organism>
<dbReference type="InterPro" id="IPR035418">
    <property type="entry name" value="AraC-bd_2"/>
</dbReference>
<dbReference type="Proteomes" id="UP000294963">
    <property type="component" value="Unassembled WGS sequence"/>
</dbReference>
<evidence type="ECO:0000313" key="5">
    <source>
        <dbReference type="EMBL" id="TCM67080.1"/>
    </source>
</evidence>
<keyword evidence="3" id="KW-0804">Transcription</keyword>
<dbReference type="GO" id="GO:0003700">
    <property type="term" value="F:DNA-binding transcription factor activity"/>
    <property type="evidence" value="ECO:0007669"/>
    <property type="project" value="InterPro"/>
</dbReference>
<dbReference type="InterPro" id="IPR018060">
    <property type="entry name" value="HTH_AraC"/>
</dbReference>
<keyword evidence="1" id="KW-0805">Transcription regulation</keyword>
<name>A0A4R1XWY8_ACICA</name>
<evidence type="ECO:0000256" key="1">
    <source>
        <dbReference type="ARBA" id="ARBA00023015"/>
    </source>
</evidence>